<dbReference type="Pfam" id="PF13424">
    <property type="entry name" value="TPR_12"/>
    <property type="match status" value="1"/>
</dbReference>
<name>A0ABR8GL19_9CYAN</name>
<organism evidence="2 3">
    <name type="scientific">Scytonema hofmannii FACHB-248</name>
    <dbReference type="NCBI Taxonomy" id="1842502"/>
    <lineage>
        <taxon>Bacteria</taxon>
        <taxon>Bacillati</taxon>
        <taxon>Cyanobacteriota</taxon>
        <taxon>Cyanophyceae</taxon>
        <taxon>Nostocales</taxon>
        <taxon>Scytonemataceae</taxon>
        <taxon>Scytonema</taxon>
    </lineage>
</organism>
<evidence type="ECO:0000313" key="3">
    <source>
        <dbReference type="Proteomes" id="UP000660380"/>
    </source>
</evidence>
<sequence length="1042" mass="118922">MNEQRLQAYLNLINQLLSCASGEEVQILNANQDLVDAGLVQKMLEVANDLRMQGNLEAANSLMNVAGRLMRVYDNTPLERLSSTSKSSPLPSLESQEGLVVLALQATQDSKGNPEFVYPLLEANLHLLDHNFAQVFQKMVTAALSNLKPEQTQANAVDVGNFSRLIFEFPLGNRANNLEIAITGYQIAAQVFNHPQTFPPNKAAMQHRLGIAYLYRILGDRAENLETAIAYFKAALAIRTREALPQEWAETQNALGVVYLERIRGEKAENLEAALACFQEALTVRTPETFPRQWAETQNNLGIVYRNRIRGRRVENIEAAIAHFQAALTKRTRETSPQDWAETQTNLGNVYIDRIRGEKAENSEAAIRCFQAALDVETRHSLRVATLINLGIAYNERLKEDKAENLETAIRCFQAALEGDTYNVLPQEWLAAQINLGNAYRDRIRGEKAENLATAIHCFQRALEVCSREVFPQRYAEIQYGLGLVYQFTQQFDSAHTAFAAAIDTVESLRSEIVSGSGIEEDKQKLAGKWNQLYRQMVEVHLELHDYTQAIEYVERSKARNLIELLATRDLYPKAKIPETVRHELQRLRQEIDREKLHLASEATPDHTHLYQLRQQYKELYPYEPIRFDQIQNLIDDQTTIIEWYIFADCFRVFIISCHSPQPIIWTSSSQDLENLDSWFPNYVNEYDNYRKAQNQVEPNEWQHQWETSIGDRLQELADILHINHILSHIPKTCDQLILIPHMYLHLLPLHALPISSSNSCDSTLYLLDRFAKGIRYTPSCQLLQSLQQQQNSEFQHLFAIQNPTADLYEEYEKDLGTVGTIKKQFAKSCILKKSQAKKSEILRFDENTKTVTPHQELLAAHCVFFFCHGYFDGYFDLFSPLNSWLQLADEKLTLADIIGHFDLKNCRLVTLAACETGLSNVSLSDEYISLPYGFLLAGSTNVVSSLWTVSATATALLMIKFYEQLMQQNTVAVALNIAQRWLRDTTVQGFQDWLLRSQLSLGWQFELSQYFNKIKGEQGGTAKPFEQPYYWAAFCAIGKGV</sequence>
<dbReference type="InterPro" id="IPR024983">
    <property type="entry name" value="CHAT_dom"/>
</dbReference>
<reference evidence="2 3" key="1">
    <citation type="journal article" date="2020" name="ISME J.">
        <title>Comparative genomics reveals insights into cyanobacterial evolution and habitat adaptation.</title>
        <authorList>
            <person name="Chen M.Y."/>
            <person name="Teng W.K."/>
            <person name="Zhao L."/>
            <person name="Hu C.X."/>
            <person name="Zhou Y.K."/>
            <person name="Han B.P."/>
            <person name="Song L.R."/>
            <person name="Shu W.S."/>
        </authorList>
    </citation>
    <scope>NUCLEOTIDE SEQUENCE [LARGE SCALE GENOMIC DNA]</scope>
    <source>
        <strain evidence="2 3">FACHB-248</strain>
    </source>
</reference>
<feature type="domain" description="CHAT" evidence="1">
    <location>
        <begin position="714"/>
        <end position="1039"/>
    </location>
</feature>
<dbReference type="EMBL" id="JACJTA010000008">
    <property type="protein sequence ID" value="MBD2604080.1"/>
    <property type="molecule type" value="Genomic_DNA"/>
</dbReference>
<evidence type="ECO:0000313" key="2">
    <source>
        <dbReference type="EMBL" id="MBD2604080.1"/>
    </source>
</evidence>
<dbReference type="PANTHER" id="PTHR10098:SF108">
    <property type="entry name" value="TETRATRICOPEPTIDE REPEAT PROTEIN 28"/>
    <property type="match status" value="1"/>
</dbReference>
<evidence type="ECO:0000259" key="1">
    <source>
        <dbReference type="Pfam" id="PF12770"/>
    </source>
</evidence>
<dbReference type="SMART" id="SM00028">
    <property type="entry name" value="TPR"/>
    <property type="match status" value="7"/>
</dbReference>
<dbReference type="InterPro" id="IPR019734">
    <property type="entry name" value="TPR_rpt"/>
</dbReference>
<dbReference type="Proteomes" id="UP000660380">
    <property type="component" value="Unassembled WGS sequence"/>
</dbReference>
<dbReference type="RefSeq" id="WP_029631207.1">
    <property type="nucleotide sequence ID" value="NZ_JACJTA010000008.1"/>
</dbReference>
<dbReference type="InterPro" id="IPR011990">
    <property type="entry name" value="TPR-like_helical_dom_sf"/>
</dbReference>
<accession>A0ABR8GL19</accession>
<protein>
    <submittedName>
        <fullName evidence="2">CHAT domain-containing protein</fullName>
    </submittedName>
</protein>
<proteinExistence type="predicted"/>
<dbReference type="Pfam" id="PF12770">
    <property type="entry name" value="CHAT"/>
    <property type="match status" value="1"/>
</dbReference>
<keyword evidence="3" id="KW-1185">Reference proteome</keyword>
<dbReference type="SUPFAM" id="SSF48452">
    <property type="entry name" value="TPR-like"/>
    <property type="match status" value="2"/>
</dbReference>
<gene>
    <name evidence="2" type="ORF">H6G81_05960</name>
</gene>
<dbReference type="PANTHER" id="PTHR10098">
    <property type="entry name" value="RAPSYN-RELATED"/>
    <property type="match status" value="1"/>
</dbReference>
<dbReference type="Gene3D" id="1.25.40.10">
    <property type="entry name" value="Tetratricopeptide repeat domain"/>
    <property type="match status" value="2"/>
</dbReference>
<comment type="caution">
    <text evidence="2">The sequence shown here is derived from an EMBL/GenBank/DDBJ whole genome shotgun (WGS) entry which is preliminary data.</text>
</comment>